<dbReference type="InterPro" id="IPR017927">
    <property type="entry name" value="FAD-bd_FR_type"/>
</dbReference>
<dbReference type="SUPFAM" id="SSF63380">
    <property type="entry name" value="Riboflavin synthase domain-like"/>
    <property type="match status" value="1"/>
</dbReference>
<dbReference type="InterPro" id="IPR007037">
    <property type="entry name" value="SIP_rossman_dom"/>
</dbReference>
<comment type="similarity">
    <text evidence="1">Belongs to the SIP oxidoreductase family.</text>
</comment>
<comment type="caution">
    <text evidence="3">The sequence shown here is derived from an EMBL/GenBank/DDBJ whole genome shotgun (WGS) entry which is preliminary data.</text>
</comment>
<dbReference type="Pfam" id="PF04954">
    <property type="entry name" value="SIP"/>
    <property type="match status" value="1"/>
</dbReference>
<dbReference type="InterPro" id="IPR039261">
    <property type="entry name" value="FNR_nucleotide-bd"/>
</dbReference>
<dbReference type="InterPro" id="IPR013113">
    <property type="entry name" value="SIP_FAD-bd"/>
</dbReference>
<dbReference type="RefSeq" id="WP_131415167.1">
    <property type="nucleotide sequence ID" value="NZ_SJXE01000003.1"/>
</dbReference>
<evidence type="ECO:0000313" key="3">
    <source>
        <dbReference type="EMBL" id="TCI03704.1"/>
    </source>
</evidence>
<dbReference type="CDD" id="cd06193">
    <property type="entry name" value="siderophore_interacting"/>
    <property type="match status" value="1"/>
</dbReference>
<dbReference type="Pfam" id="PF08021">
    <property type="entry name" value="FAD_binding_9"/>
    <property type="match status" value="1"/>
</dbReference>
<dbReference type="PROSITE" id="PS51384">
    <property type="entry name" value="FAD_FR"/>
    <property type="match status" value="1"/>
</dbReference>
<gene>
    <name evidence="3" type="ORF">EZV61_09170</name>
</gene>
<sequence length="263" mass="29444">MNRPPNRILDIVRSEQITPHMRRIYLGGPNVTDFPTGKESANCKLMFPRAGQTMADVLNFSPFDKPARTEKPIVRTYTIRQFNKTAAEVAIDFVLHENPGPASSWALSCKPGDQICLVGPGPDKLVDFSADWFLFAGDMTALPAICANLEQLPANAKGYAVLEVLSDEDIHQIYAPAEIEVIWIINPKPSPEQSPLTEQVKRLVWLDGSPAAWVAGEALSAKQIRRYLKKERGVEPDRLYASAYWQMGLNEDQHQQKKRSESN</sequence>
<dbReference type="Gene3D" id="3.40.50.80">
    <property type="entry name" value="Nucleotide-binding domain of ferredoxin-NADP reductase (FNR) module"/>
    <property type="match status" value="1"/>
</dbReference>
<dbReference type="PANTHER" id="PTHR30157">
    <property type="entry name" value="FERRIC REDUCTASE, NADPH-DEPENDENT"/>
    <property type="match status" value="1"/>
</dbReference>
<reference evidence="3 4" key="1">
    <citation type="submission" date="2019-02" db="EMBL/GenBank/DDBJ databases">
        <title>Corallincola luteus sp. nov., a marine bacterium isolated from surface sediment of Bohai Sea in China.</title>
        <authorList>
            <person name="Ren Q."/>
        </authorList>
    </citation>
    <scope>NUCLEOTIDE SEQUENCE [LARGE SCALE GENOMIC DNA]</scope>
    <source>
        <strain evidence="3 4">DASS28</strain>
    </source>
</reference>
<evidence type="ECO:0000313" key="4">
    <source>
        <dbReference type="Proteomes" id="UP000292554"/>
    </source>
</evidence>
<protein>
    <submittedName>
        <fullName evidence="3">Siderophore-interacting protein</fullName>
    </submittedName>
</protein>
<evidence type="ECO:0000259" key="2">
    <source>
        <dbReference type="PROSITE" id="PS51384"/>
    </source>
</evidence>
<feature type="domain" description="FAD-binding FR-type" evidence="2">
    <location>
        <begin position="4"/>
        <end position="127"/>
    </location>
</feature>
<dbReference type="EMBL" id="SJXE01000003">
    <property type="protein sequence ID" value="TCI03704.1"/>
    <property type="molecule type" value="Genomic_DNA"/>
</dbReference>
<accession>A0ABY2ALD3</accession>
<name>A0ABY2ALD3_9GAMM</name>
<dbReference type="InterPro" id="IPR039374">
    <property type="entry name" value="SIP_fam"/>
</dbReference>
<dbReference type="InterPro" id="IPR017938">
    <property type="entry name" value="Riboflavin_synthase-like_b-brl"/>
</dbReference>
<organism evidence="3 4">
    <name type="scientific">Corallincola luteus</name>
    <dbReference type="NCBI Taxonomy" id="1775177"/>
    <lineage>
        <taxon>Bacteria</taxon>
        <taxon>Pseudomonadati</taxon>
        <taxon>Pseudomonadota</taxon>
        <taxon>Gammaproteobacteria</taxon>
        <taxon>Alteromonadales</taxon>
        <taxon>Psychromonadaceae</taxon>
        <taxon>Corallincola</taxon>
    </lineage>
</organism>
<evidence type="ECO:0000256" key="1">
    <source>
        <dbReference type="ARBA" id="ARBA00035644"/>
    </source>
</evidence>
<keyword evidence="4" id="KW-1185">Reference proteome</keyword>
<dbReference type="Gene3D" id="2.40.30.10">
    <property type="entry name" value="Translation factors"/>
    <property type="match status" value="1"/>
</dbReference>
<dbReference type="Proteomes" id="UP000292554">
    <property type="component" value="Unassembled WGS sequence"/>
</dbReference>
<proteinExistence type="inferred from homology"/>
<dbReference type="PANTHER" id="PTHR30157:SF0">
    <property type="entry name" value="NADPH-DEPENDENT FERRIC-CHELATE REDUCTASE"/>
    <property type="match status" value="1"/>
</dbReference>